<evidence type="ECO:0000313" key="1">
    <source>
        <dbReference type="EMBL" id="KKK65030.1"/>
    </source>
</evidence>
<comment type="caution">
    <text evidence="1">The sequence shown here is derived from an EMBL/GenBank/DDBJ whole genome shotgun (WGS) entry which is preliminary data.</text>
</comment>
<accession>A0A0F8XUU7</accession>
<dbReference type="AlphaFoldDB" id="A0A0F8XUU7"/>
<protein>
    <submittedName>
        <fullName evidence="1">Uncharacterized protein</fullName>
    </submittedName>
</protein>
<gene>
    <name evidence="1" type="ORF">LCGC14_2978280</name>
</gene>
<dbReference type="EMBL" id="LAZR01060754">
    <property type="protein sequence ID" value="KKK65030.1"/>
    <property type="molecule type" value="Genomic_DNA"/>
</dbReference>
<proteinExistence type="predicted"/>
<organism evidence="1">
    <name type="scientific">marine sediment metagenome</name>
    <dbReference type="NCBI Taxonomy" id="412755"/>
    <lineage>
        <taxon>unclassified sequences</taxon>
        <taxon>metagenomes</taxon>
        <taxon>ecological metagenomes</taxon>
    </lineage>
</organism>
<sequence length="48" mass="5456">MTFYTPYAMIEICRIKTLKKEGSAKEKVIGNGMRKMDGTGQLLILNVY</sequence>
<name>A0A0F8XUU7_9ZZZZ</name>
<reference evidence="1" key="1">
    <citation type="journal article" date="2015" name="Nature">
        <title>Complex archaea that bridge the gap between prokaryotes and eukaryotes.</title>
        <authorList>
            <person name="Spang A."/>
            <person name="Saw J.H."/>
            <person name="Jorgensen S.L."/>
            <person name="Zaremba-Niedzwiedzka K."/>
            <person name="Martijn J."/>
            <person name="Lind A.E."/>
            <person name="van Eijk R."/>
            <person name="Schleper C."/>
            <person name="Guy L."/>
            <person name="Ettema T.J."/>
        </authorList>
    </citation>
    <scope>NUCLEOTIDE SEQUENCE</scope>
</reference>